<evidence type="ECO:0000259" key="12">
    <source>
        <dbReference type="PROSITE" id="PS50089"/>
    </source>
</evidence>
<evidence type="ECO:0000256" key="1">
    <source>
        <dbReference type="ARBA" id="ARBA00004123"/>
    </source>
</evidence>
<keyword evidence="6 10" id="KW-0863">Zinc-finger</keyword>
<dbReference type="InterPro" id="IPR051031">
    <property type="entry name" value="RING-box_E3_Ubiquitin_Ligase"/>
</dbReference>
<evidence type="ECO:0000256" key="7">
    <source>
        <dbReference type="ARBA" id="ARBA00022786"/>
    </source>
</evidence>
<dbReference type="SUPFAM" id="SSF57850">
    <property type="entry name" value="RING/U-box"/>
    <property type="match status" value="1"/>
</dbReference>
<feature type="region of interest" description="Disordered" evidence="11">
    <location>
        <begin position="24"/>
        <end position="53"/>
    </location>
</feature>
<feature type="domain" description="RING-type" evidence="12">
    <location>
        <begin position="121"/>
        <end position="165"/>
    </location>
</feature>
<dbReference type="GO" id="GO:0005634">
    <property type="term" value="C:nucleus"/>
    <property type="evidence" value="ECO:0007669"/>
    <property type="project" value="UniProtKB-SubCell"/>
</dbReference>
<evidence type="ECO:0000256" key="8">
    <source>
        <dbReference type="ARBA" id="ARBA00022833"/>
    </source>
</evidence>
<protein>
    <recommendedName>
        <fullName evidence="12">RING-type domain-containing protein</fullName>
    </recommendedName>
</protein>
<evidence type="ECO:0000256" key="9">
    <source>
        <dbReference type="ARBA" id="ARBA00023242"/>
    </source>
</evidence>
<evidence type="ECO:0000256" key="6">
    <source>
        <dbReference type="ARBA" id="ARBA00022771"/>
    </source>
</evidence>
<keyword evidence="8" id="KW-0862">Zinc</keyword>
<evidence type="ECO:0000256" key="5">
    <source>
        <dbReference type="ARBA" id="ARBA00022723"/>
    </source>
</evidence>
<dbReference type="EMBL" id="VFQX01000037">
    <property type="protein sequence ID" value="KAF0976528.1"/>
    <property type="molecule type" value="Genomic_DNA"/>
</dbReference>
<keyword evidence="14" id="KW-1185">Reference proteome</keyword>
<evidence type="ECO:0000256" key="2">
    <source>
        <dbReference type="ARBA" id="ARBA00004496"/>
    </source>
</evidence>
<dbReference type="GeneID" id="68111645"/>
<keyword evidence="9" id="KW-0539">Nucleus</keyword>
<keyword evidence="5" id="KW-0479">Metal-binding</keyword>
<accession>A0A6A5BQM4</accession>
<reference evidence="13 14" key="1">
    <citation type="journal article" date="2019" name="Sci. Rep.">
        <title>Nanopore sequencing improves the draft genome of the human pathogenic amoeba Naegleria fowleri.</title>
        <authorList>
            <person name="Liechti N."/>
            <person name="Schurch N."/>
            <person name="Bruggmann R."/>
            <person name="Wittwer M."/>
        </authorList>
    </citation>
    <scope>NUCLEOTIDE SEQUENCE [LARGE SCALE GENOMIC DNA]</scope>
    <source>
        <strain evidence="13 14">ATCC 30894</strain>
    </source>
</reference>
<comment type="pathway">
    <text evidence="3">Protein modification; protein ubiquitination.</text>
</comment>
<dbReference type="VEuPathDB" id="AmoebaDB:FDP41_004427"/>
<dbReference type="GO" id="GO:0008270">
    <property type="term" value="F:zinc ion binding"/>
    <property type="evidence" value="ECO:0007669"/>
    <property type="project" value="UniProtKB-KW"/>
</dbReference>
<dbReference type="InterPro" id="IPR001841">
    <property type="entry name" value="Znf_RING"/>
</dbReference>
<dbReference type="OrthoDB" id="1681166at2759"/>
<evidence type="ECO:0000256" key="10">
    <source>
        <dbReference type="PROSITE-ProRule" id="PRU00175"/>
    </source>
</evidence>
<evidence type="ECO:0000256" key="11">
    <source>
        <dbReference type="SAM" id="MobiDB-lite"/>
    </source>
</evidence>
<gene>
    <name evidence="13" type="ORF">FDP41_004427</name>
</gene>
<dbReference type="GO" id="GO:0005737">
    <property type="term" value="C:cytoplasm"/>
    <property type="evidence" value="ECO:0007669"/>
    <property type="project" value="UniProtKB-SubCell"/>
</dbReference>
<dbReference type="Pfam" id="PF12678">
    <property type="entry name" value="zf-rbx1"/>
    <property type="match status" value="1"/>
</dbReference>
<dbReference type="InterPro" id="IPR013083">
    <property type="entry name" value="Znf_RING/FYVE/PHD"/>
</dbReference>
<evidence type="ECO:0000313" key="13">
    <source>
        <dbReference type="EMBL" id="KAF0976528.1"/>
    </source>
</evidence>
<dbReference type="InterPro" id="IPR024766">
    <property type="entry name" value="Znf_RING_H2"/>
</dbReference>
<dbReference type="PROSITE" id="PS50089">
    <property type="entry name" value="ZF_RING_2"/>
    <property type="match status" value="1"/>
</dbReference>
<dbReference type="Proteomes" id="UP000444721">
    <property type="component" value="Unassembled WGS sequence"/>
</dbReference>
<sequence length="174" mass="19623">MEEVKETANTGSFFNQLSNKLEETNNDNHEVATKNAISQQQNEQQNNSDDDESKSQLISAAKYKAKLLLARANKKKKKSHKGSKLFEVKFWNSVAVSSWQCDCGGCCSACSICKNSCLEVCVECSSRHPADVADCKVGWGICNHMFHVHCILRWLKHHPVCPLCNHPWEFQAHN</sequence>
<comment type="caution">
    <text evidence="13">The sequence shown here is derived from an EMBL/GenBank/DDBJ whole genome shotgun (WGS) entry which is preliminary data.</text>
</comment>
<keyword evidence="4" id="KW-0963">Cytoplasm</keyword>
<evidence type="ECO:0000256" key="3">
    <source>
        <dbReference type="ARBA" id="ARBA00004906"/>
    </source>
</evidence>
<evidence type="ECO:0000313" key="14">
    <source>
        <dbReference type="Proteomes" id="UP000444721"/>
    </source>
</evidence>
<keyword evidence="7" id="KW-0833">Ubl conjugation pathway</keyword>
<name>A0A6A5BQM4_NAEFO</name>
<dbReference type="PANTHER" id="PTHR11210">
    <property type="entry name" value="RING BOX"/>
    <property type="match status" value="1"/>
</dbReference>
<feature type="compositionally biased region" description="Low complexity" evidence="11">
    <location>
        <begin position="38"/>
        <end position="47"/>
    </location>
</feature>
<dbReference type="Gene3D" id="3.30.40.10">
    <property type="entry name" value="Zinc/RING finger domain, C3HC4 (zinc finger)"/>
    <property type="match status" value="1"/>
</dbReference>
<evidence type="ECO:0000256" key="4">
    <source>
        <dbReference type="ARBA" id="ARBA00022490"/>
    </source>
</evidence>
<comment type="subcellular location">
    <subcellularLocation>
        <location evidence="2">Cytoplasm</location>
    </subcellularLocation>
    <subcellularLocation>
        <location evidence="1">Nucleus</location>
    </subcellularLocation>
</comment>
<organism evidence="13 14">
    <name type="scientific">Naegleria fowleri</name>
    <name type="common">Brain eating amoeba</name>
    <dbReference type="NCBI Taxonomy" id="5763"/>
    <lineage>
        <taxon>Eukaryota</taxon>
        <taxon>Discoba</taxon>
        <taxon>Heterolobosea</taxon>
        <taxon>Tetramitia</taxon>
        <taxon>Eutetramitia</taxon>
        <taxon>Vahlkampfiidae</taxon>
        <taxon>Naegleria</taxon>
    </lineage>
</organism>
<proteinExistence type="predicted"/>
<dbReference type="RefSeq" id="XP_044561241.1">
    <property type="nucleotide sequence ID" value="XM_044707840.1"/>
</dbReference>
<dbReference type="AlphaFoldDB" id="A0A6A5BQM4"/>